<dbReference type="AlphaFoldDB" id="A0A6M2BR35"/>
<organism evidence="3 4">
    <name type="scientific">Solimonas terrae</name>
    <dbReference type="NCBI Taxonomy" id="1396819"/>
    <lineage>
        <taxon>Bacteria</taxon>
        <taxon>Pseudomonadati</taxon>
        <taxon>Pseudomonadota</taxon>
        <taxon>Gammaproteobacteria</taxon>
        <taxon>Nevskiales</taxon>
        <taxon>Nevskiaceae</taxon>
        <taxon>Solimonas</taxon>
    </lineage>
</organism>
<dbReference type="SUPFAM" id="SSF51735">
    <property type="entry name" value="NAD(P)-binding Rossmann-fold domains"/>
    <property type="match status" value="1"/>
</dbReference>
<evidence type="ECO:0000256" key="1">
    <source>
        <dbReference type="ARBA" id="ARBA00006484"/>
    </source>
</evidence>
<dbReference type="PANTHER" id="PTHR24321:SF8">
    <property type="entry name" value="ESTRADIOL 17-BETA-DEHYDROGENASE 8-RELATED"/>
    <property type="match status" value="1"/>
</dbReference>
<gene>
    <name evidence="3" type="ORF">G7Y85_08555</name>
</gene>
<dbReference type="InterPro" id="IPR002347">
    <property type="entry name" value="SDR_fam"/>
</dbReference>
<name>A0A6M2BR35_9GAMM</name>
<evidence type="ECO:0000256" key="2">
    <source>
        <dbReference type="ARBA" id="ARBA00023002"/>
    </source>
</evidence>
<comment type="caution">
    <text evidence="3">The sequence shown here is derived from an EMBL/GenBank/DDBJ whole genome shotgun (WGS) entry which is preliminary data.</text>
</comment>
<keyword evidence="2 3" id="KW-0560">Oxidoreductase</keyword>
<dbReference type="GO" id="GO:0047936">
    <property type="term" value="F:glucose 1-dehydrogenase [NAD(P)+] activity"/>
    <property type="evidence" value="ECO:0007669"/>
    <property type="project" value="UniProtKB-EC"/>
</dbReference>
<dbReference type="EMBL" id="JAAMOW010000004">
    <property type="protein sequence ID" value="NGY04814.1"/>
    <property type="molecule type" value="Genomic_DNA"/>
</dbReference>
<dbReference type="InterPro" id="IPR036291">
    <property type="entry name" value="NAD(P)-bd_dom_sf"/>
</dbReference>
<protein>
    <submittedName>
        <fullName evidence="3">Glucose 1-dehydrogenase</fullName>
        <ecNumber evidence="3">1.1.1.47</ecNumber>
    </submittedName>
</protein>
<evidence type="ECO:0000313" key="4">
    <source>
        <dbReference type="Proteomes" id="UP000472676"/>
    </source>
</evidence>
<evidence type="ECO:0000313" key="3">
    <source>
        <dbReference type="EMBL" id="NGY04814.1"/>
    </source>
</evidence>
<dbReference type="Gene3D" id="3.40.50.720">
    <property type="entry name" value="NAD(P)-binding Rossmann-like Domain"/>
    <property type="match status" value="1"/>
</dbReference>
<reference evidence="3 4" key="1">
    <citation type="journal article" date="2014" name="Int. J. Syst. Evol. Microbiol.">
        <title>Solimonas terrae sp. nov., isolated from soil.</title>
        <authorList>
            <person name="Kim S.J."/>
            <person name="Moon J.Y."/>
            <person name="Weon H.Y."/>
            <person name="Ahn J.H."/>
            <person name="Chen W.M."/>
            <person name="Kwon S.W."/>
        </authorList>
    </citation>
    <scope>NUCLEOTIDE SEQUENCE [LARGE SCALE GENOMIC DNA]</scope>
    <source>
        <strain evidence="3 4">KIS83-12</strain>
    </source>
</reference>
<dbReference type="RefSeq" id="WP_166254934.1">
    <property type="nucleotide sequence ID" value="NZ_JAAMOW010000004.1"/>
</dbReference>
<dbReference type="Proteomes" id="UP000472676">
    <property type="component" value="Unassembled WGS sequence"/>
</dbReference>
<dbReference type="Pfam" id="PF13561">
    <property type="entry name" value="adh_short_C2"/>
    <property type="match status" value="1"/>
</dbReference>
<dbReference type="PRINTS" id="PR00080">
    <property type="entry name" value="SDRFAMILY"/>
</dbReference>
<dbReference type="NCBIfam" id="NF005559">
    <property type="entry name" value="PRK07231.1"/>
    <property type="match status" value="1"/>
</dbReference>
<sequence length="259" mass="27097">MARLRNKVAIITGGARGMGGATSRLFVAEGAKVVIADVLDDEGGKLAAELGDSALFVHHDVSQEGSWHAVLEKAIAKFGGVDILVNNAGVLLFKSIADTTLADFERVVDINLVGTFLGVKTVGAHMITRRHGSIVNISSVDGMKGANSLCAYNASKWGIRGLTRAAAMEYGHKGVRVNSVHPGGIDTAMGNPFAEARAEANKRYTMVPLQRIGEPSEVAYTSLFLASDEASYLCGAEIAVDGGMLTGQYYVGFPGAPGV</sequence>
<dbReference type="InterPro" id="IPR020904">
    <property type="entry name" value="Sc_DH/Rdtase_CS"/>
</dbReference>
<comment type="similarity">
    <text evidence="1">Belongs to the short-chain dehydrogenases/reductases (SDR) family.</text>
</comment>
<dbReference type="PROSITE" id="PS00061">
    <property type="entry name" value="ADH_SHORT"/>
    <property type="match status" value="1"/>
</dbReference>
<dbReference type="PANTHER" id="PTHR24321">
    <property type="entry name" value="DEHYDROGENASES, SHORT CHAIN"/>
    <property type="match status" value="1"/>
</dbReference>
<accession>A0A6M2BR35</accession>
<dbReference type="FunFam" id="3.40.50.720:FF:000084">
    <property type="entry name" value="Short-chain dehydrogenase reductase"/>
    <property type="match status" value="1"/>
</dbReference>
<keyword evidence="4" id="KW-1185">Reference proteome</keyword>
<proteinExistence type="inferred from homology"/>
<dbReference type="PRINTS" id="PR00081">
    <property type="entry name" value="GDHRDH"/>
</dbReference>
<dbReference type="EC" id="1.1.1.47" evidence="3"/>